<accession>A0A645F244</accession>
<protein>
    <submittedName>
        <fullName evidence="1">Uncharacterized protein</fullName>
    </submittedName>
</protein>
<gene>
    <name evidence="1" type="ORF">SDC9_155633</name>
</gene>
<evidence type="ECO:0000313" key="1">
    <source>
        <dbReference type="EMBL" id="MPN08351.1"/>
    </source>
</evidence>
<name>A0A645F244_9ZZZZ</name>
<dbReference type="EMBL" id="VSSQ01054393">
    <property type="protein sequence ID" value="MPN08351.1"/>
    <property type="molecule type" value="Genomic_DNA"/>
</dbReference>
<dbReference type="AlphaFoldDB" id="A0A645F244"/>
<reference evidence="1" key="1">
    <citation type="submission" date="2019-08" db="EMBL/GenBank/DDBJ databases">
        <authorList>
            <person name="Kucharzyk K."/>
            <person name="Murdoch R.W."/>
            <person name="Higgins S."/>
            <person name="Loffler F."/>
        </authorList>
    </citation>
    <scope>NUCLEOTIDE SEQUENCE</scope>
</reference>
<sequence length="275" mass="26972">MAGDGGLGELVFGVPAQLGEFVGALAPAGDIAVGVVVEAQILEDGDAVIEGGVADGAVDGVEQVAGRIEGEGLGAGAGGLEDAAGGVVAKGLGAAQLIDAGDEIARGIPTVAALEHGGAGVRPRPLYAPRLCLGERAAVAGETAHGVVIESARQPTLGAVDLAVQRIALDIADRVVGAVRFQVELVQVARAVEEGVEHAAIGQVGAGTVTEHIIGMAQHARGAPGQGLGFGQQLTQRVVGEGDGGGRVVRGGQAPELVVAEAAGARGVRFGTALE</sequence>
<proteinExistence type="predicted"/>
<comment type="caution">
    <text evidence="1">The sequence shown here is derived from an EMBL/GenBank/DDBJ whole genome shotgun (WGS) entry which is preliminary data.</text>
</comment>
<organism evidence="1">
    <name type="scientific">bioreactor metagenome</name>
    <dbReference type="NCBI Taxonomy" id="1076179"/>
    <lineage>
        <taxon>unclassified sequences</taxon>
        <taxon>metagenomes</taxon>
        <taxon>ecological metagenomes</taxon>
    </lineage>
</organism>